<name>A0A852AFQ6_CALOR</name>
<evidence type="ECO:0000256" key="2">
    <source>
        <dbReference type="ARBA" id="ARBA00022723"/>
    </source>
</evidence>
<evidence type="ECO:0000313" key="10">
    <source>
        <dbReference type="Proteomes" id="UP000603627"/>
    </source>
</evidence>
<reference evidence="9" key="1">
    <citation type="submission" date="2019-09" db="EMBL/GenBank/DDBJ databases">
        <title>Bird 10,000 Genomes (B10K) Project - Family phase.</title>
        <authorList>
            <person name="Zhang G."/>
        </authorList>
    </citation>
    <scope>NUCLEOTIDE SEQUENCE</scope>
    <source>
        <strain evidence="9">B10K-DU-015-28</strain>
        <tissue evidence="9">Muscle</tissue>
    </source>
</reference>
<gene>
    <name evidence="9" type="primary">Znf574_4</name>
    <name evidence="9" type="ORF">CALORN_R14896</name>
</gene>
<keyword evidence="5" id="KW-0862">Zinc</keyword>
<dbReference type="GO" id="GO:0000978">
    <property type="term" value="F:RNA polymerase II cis-regulatory region sequence-specific DNA binding"/>
    <property type="evidence" value="ECO:0007669"/>
    <property type="project" value="TreeGrafter"/>
</dbReference>
<keyword evidence="3" id="KW-0677">Repeat</keyword>
<dbReference type="SMART" id="SM00355">
    <property type="entry name" value="ZnF_C2H2"/>
    <property type="match status" value="2"/>
</dbReference>
<keyword evidence="4 7" id="KW-0863">Zinc-finger</keyword>
<dbReference type="Pfam" id="PF00096">
    <property type="entry name" value="zf-C2H2"/>
    <property type="match status" value="2"/>
</dbReference>
<keyword evidence="10" id="KW-1185">Reference proteome</keyword>
<dbReference type="Gene3D" id="3.30.160.60">
    <property type="entry name" value="Classic Zinc Finger"/>
    <property type="match status" value="2"/>
</dbReference>
<dbReference type="AlphaFoldDB" id="A0A852AFQ6"/>
<dbReference type="PANTHER" id="PTHR23226:SF416">
    <property type="entry name" value="FI01424P"/>
    <property type="match status" value="1"/>
</dbReference>
<keyword evidence="2" id="KW-0479">Metal-binding</keyword>
<accession>A0A852AFQ6</accession>
<organism evidence="9 10">
    <name type="scientific">Calcarius ornatus</name>
    <name type="common">Chestnut-collared longspur</name>
    <dbReference type="NCBI Taxonomy" id="198940"/>
    <lineage>
        <taxon>Eukaryota</taxon>
        <taxon>Metazoa</taxon>
        <taxon>Chordata</taxon>
        <taxon>Craniata</taxon>
        <taxon>Vertebrata</taxon>
        <taxon>Euteleostomi</taxon>
        <taxon>Archelosauria</taxon>
        <taxon>Archosauria</taxon>
        <taxon>Dinosauria</taxon>
        <taxon>Saurischia</taxon>
        <taxon>Theropoda</taxon>
        <taxon>Coelurosauria</taxon>
        <taxon>Aves</taxon>
        <taxon>Neognathae</taxon>
        <taxon>Neoaves</taxon>
        <taxon>Telluraves</taxon>
        <taxon>Australaves</taxon>
        <taxon>Passeriformes</taxon>
        <taxon>Passeroidea</taxon>
        <taxon>Fringillidae</taxon>
        <taxon>Emberizinae</taxon>
        <taxon>Emberizini</taxon>
        <taxon>Calcarius</taxon>
    </lineage>
</organism>
<evidence type="ECO:0000256" key="1">
    <source>
        <dbReference type="ARBA" id="ARBA00004123"/>
    </source>
</evidence>
<dbReference type="PANTHER" id="PTHR23226">
    <property type="entry name" value="ZINC FINGER AND SCAN DOMAIN-CONTAINING"/>
    <property type="match status" value="1"/>
</dbReference>
<dbReference type="EMBL" id="WBNL01004669">
    <property type="protein sequence ID" value="NXE71765.1"/>
    <property type="molecule type" value="Genomic_DNA"/>
</dbReference>
<feature type="domain" description="C2H2-type" evidence="8">
    <location>
        <begin position="27"/>
        <end position="54"/>
    </location>
</feature>
<dbReference type="PROSITE" id="PS00028">
    <property type="entry name" value="ZINC_FINGER_C2H2_1"/>
    <property type="match status" value="2"/>
</dbReference>
<dbReference type="GO" id="GO:0005634">
    <property type="term" value="C:nucleus"/>
    <property type="evidence" value="ECO:0007669"/>
    <property type="project" value="UniProtKB-SubCell"/>
</dbReference>
<keyword evidence="6" id="KW-0539">Nucleus</keyword>
<dbReference type="SUPFAM" id="SSF57667">
    <property type="entry name" value="beta-beta-alpha zinc fingers"/>
    <property type="match status" value="1"/>
</dbReference>
<dbReference type="GO" id="GO:0008270">
    <property type="term" value="F:zinc ion binding"/>
    <property type="evidence" value="ECO:0007669"/>
    <property type="project" value="UniProtKB-KW"/>
</dbReference>
<evidence type="ECO:0000256" key="7">
    <source>
        <dbReference type="PROSITE-ProRule" id="PRU00042"/>
    </source>
</evidence>
<comment type="caution">
    <text evidence="9">The sequence shown here is derived from an EMBL/GenBank/DDBJ whole genome shotgun (WGS) entry which is preliminary data.</text>
</comment>
<feature type="non-terminal residue" evidence="9">
    <location>
        <position position="71"/>
    </location>
</feature>
<evidence type="ECO:0000256" key="6">
    <source>
        <dbReference type="ARBA" id="ARBA00023242"/>
    </source>
</evidence>
<dbReference type="PROSITE" id="PS50157">
    <property type="entry name" value="ZINC_FINGER_C2H2_2"/>
    <property type="match status" value="2"/>
</dbReference>
<evidence type="ECO:0000259" key="8">
    <source>
        <dbReference type="PROSITE" id="PS50157"/>
    </source>
</evidence>
<dbReference type="InterPro" id="IPR036236">
    <property type="entry name" value="Znf_C2H2_sf"/>
</dbReference>
<dbReference type="FunFam" id="3.30.160.60:FF:001498">
    <property type="entry name" value="Zinc finger protein 404"/>
    <property type="match status" value="1"/>
</dbReference>
<dbReference type="GO" id="GO:0000981">
    <property type="term" value="F:DNA-binding transcription factor activity, RNA polymerase II-specific"/>
    <property type="evidence" value="ECO:0007669"/>
    <property type="project" value="TreeGrafter"/>
</dbReference>
<dbReference type="InterPro" id="IPR013087">
    <property type="entry name" value="Znf_C2H2_type"/>
</dbReference>
<feature type="domain" description="C2H2-type" evidence="8">
    <location>
        <begin position="1"/>
        <end position="26"/>
    </location>
</feature>
<evidence type="ECO:0000313" key="9">
    <source>
        <dbReference type="EMBL" id="NXE71765.1"/>
    </source>
</evidence>
<comment type="subcellular location">
    <subcellularLocation>
        <location evidence="1">Nucleus</location>
    </subcellularLocation>
</comment>
<evidence type="ECO:0000256" key="3">
    <source>
        <dbReference type="ARBA" id="ARBA00022737"/>
    </source>
</evidence>
<dbReference type="Proteomes" id="UP000603627">
    <property type="component" value="Unassembled WGS sequence"/>
</dbReference>
<protein>
    <submittedName>
        <fullName evidence="9">ZN574 protein</fullName>
    </submittedName>
</protein>
<dbReference type="GO" id="GO:0032502">
    <property type="term" value="P:developmental process"/>
    <property type="evidence" value="ECO:0007669"/>
    <property type="project" value="UniProtKB-ARBA"/>
</dbReference>
<evidence type="ECO:0000256" key="4">
    <source>
        <dbReference type="ARBA" id="ARBA00022771"/>
    </source>
</evidence>
<proteinExistence type="predicted"/>
<sequence length="71" mass="7890">CQECGKSFAIAVRLAEHRRIHTGERPYRCQECGKSYRSFSNLWKHRKMHRAAAKEGAAVGSLGCGENVVGV</sequence>
<evidence type="ECO:0000256" key="5">
    <source>
        <dbReference type="ARBA" id="ARBA00022833"/>
    </source>
</evidence>
<dbReference type="FunFam" id="3.30.160.60:FF:000202">
    <property type="entry name" value="Zinc finger protein 574"/>
    <property type="match status" value="1"/>
</dbReference>
<feature type="non-terminal residue" evidence="9">
    <location>
        <position position="1"/>
    </location>
</feature>